<feature type="domain" description="Glycoside hydrolase family 57 N-terminal" evidence="3">
    <location>
        <begin position="28"/>
        <end position="264"/>
    </location>
</feature>
<organism evidence="4 5">
    <name type="scientific">Candidatus Chisholmbacteria bacterium RIFCSPHIGHO2_01_FULL_49_18</name>
    <dbReference type="NCBI Taxonomy" id="1797590"/>
    <lineage>
        <taxon>Bacteria</taxon>
        <taxon>Candidatus Chisholmiibacteriota</taxon>
    </lineage>
</organism>
<dbReference type="InterPro" id="IPR011330">
    <property type="entry name" value="Glyco_hydro/deAcase_b/a-brl"/>
</dbReference>
<dbReference type="AlphaFoldDB" id="A0A1G1VMG5"/>
<dbReference type="GO" id="GO:0003824">
    <property type="term" value="F:catalytic activity"/>
    <property type="evidence" value="ECO:0007669"/>
    <property type="project" value="InterPro"/>
</dbReference>
<protein>
    <recommendedName>
        <fullName evidence="3">Glycoside hydrolase family 57 N-terminal domain-containing protein</fullName>
    </recommendedName>
</protein>
<reference evidence="4 5" key="1">
    <citation type="journal article" date="2016" name="Nat. Commun.">
        <title>Thousands of microbial genomes shed light on interconnected biogeochemical processes in an aquifer system.</title>
        <authorList>
            <person name="Anantharaman K."/>
            <person name="Brown C.T."/>
            <person name="Hug L.A."/>
            <person name="Sharon I."/>
            <person name="Castelle C.J."/>
            <person name="Probst A.J."/>
            <person name="Thomas B.C."/>
            <person name="Singh A."/>
            <person name="Wilkins M.J."/>
            <person name="Karaoz U."/>
            <person name="Brodie E.L."/>
            <person name="Williams K.H."/>
            <person name="Hubbard S.S."/>
            <person name="Banfield J.F."/>
        </authorList>
    </citation>
    <scope>NUCLEOTIDE SEQUENCE [LARGE SCALE GENOMIC DNA]</scope>
</reference>
<evidence type="ECO:0000313" key="4">
    <source>
        <dbReference type="EMBL" id="OGY16586.1"/>
    </source>
</evidence>
<gene>
    <name evidence="4" type="ORF">A2785_03265</name>
</gene>
<dbReference type="PANTHER" id="PTHR36306:SF1">
    <property type="entry name" value="ALPHA-AMYLASE-RELATED"/>
    <property type="match status" value="1"/>
</dbReference>
<proteinExistence type="inferred from homology"/>
<dbReference type="InterPro" id="IPR052046">
    <property type="entry name" value="GH57_Enzymes"/>
</dbReference>
<name>A0A1G1VMG5_9BACT</name>
<dbReference type="PANTHER" id="PTHR36306">
    <property type="entry name" value="ALPHA-AMYLASE-RELATED-RELATED"/>
    <property type="match status" value="1"/>
</dbReference>
<dbReference type="Gene3D" id="3.20.110.20">
    <property type="match status" value="1"/>
</dbReference>
<comment type="similarity">
    <text evidence="1">Belongs to the glycosyl hydrolase 57 family.</text>
</comment>
<accession>A0A1G1VMG5</accession>
<dbReference type="InterPro" id="IPR004300">
    <property type="entry name" value="Glyco_hydro_57_N"/>
</dbReference>
<keyword evidence="2" id="KW-0119">Carbohydrate metabolism</keyword>
<dbReference type="GO" id="GO:0005975">
    <property type="term" value="P:carbohydrate metabolic process"/>
    <property type="evidence" value="ECO:0007669"/>
    <property type="project" value="InterPro"/>
</dbReference>
<evidence type="ECO:0000256" key="2">
    <source>
        <dbReference type="ARBA" id="ARBA00023277"/>
    </source>
</evidence>
<evidence type="ECO:0000256" key="1">
    <source>
        <dbReference type="ARBA" id="ARBA00006821"/>
    </source>
</evidence>
<dbReference type="SUPFAM" id="SSF88713">
    <property type="entry name" value="Glycoside hydrolase/deacetylase"/>
    <property type="match status" value="1"/>
</dbReference>
<evidence type="ECO:0000313" key="5">
    <source>
        <dbReference type="Proteomes" id="UP000179069"/>
    </source>
</evidence>
<dbReference type="EMBL" id="MHCI01000014">
    <property type="protein sequence ID" value="OGY16586.1"/>
    <property type="molecule type" value="Genomic_DNA"/>
</dbReference>
<dbReference type="Pfam" id="PF03065">
    <property type="entry name" value="Glyco_hydro_57"/>
    <property type="match status" value="1"/>
</dbReference>
<sequence>MLWANFLHLYQPPDQKKYIMDSVVNESYRAVVSILKDNPHARITMSIIGTLLERLDCDAYRDVIDGLREVSSRGQIEFTAGTMFHPFLPKIPDSEIFRQINLNNDVQQYYFKSAYQPHGFYSPEAGYSYRIAEIAHSLGYAWTIVDEIAYSGFLSPRGYDFGHTPGFYSGGLDLQQIVGTVSGKRGKSHPERKYVDYTKLYSIKGLHGFLVHFRERVISDALASGQITSPEQFLNVLKPEMRKDRYLLTGTDGEAYGHHQKGLDHVLGQLYWRKALETITISELPEYFPVSEEVEPIPSTWGTSEDEVRGKNYYARWHHTDNEIHDKQWALTDLAIHAVTGKGGERKKTSDVARRMLDEALYSCHYWWASARPWWSIELIERGARALADVVAYAEGYKGGIREVEKKKVSRGKAAEALRLYQDVVFTAFDWLRTEKVWDLSHLHK</sequence>
<dbReference type="Proteomes" id="UP000179069">
    <property type="component" value="Unassembled WGS sequence"/>
</dbReference>
<evidence type="ECO:0000259" key="3">
    <source>
        <dbReference type="Pfam" id="PF03065"/>
    </source>
</evidence>
<comment type="caution">
    <text evidence="4">The sequence shown here is derived from an EMBL/GenBank/DDBJ whole genome shotgun (WGS) entry which is preliminary data.</text>
</comment>